<dbReference type="AlphaFoldDB" id="A0ABD3RPC4"/>
<feature type="region of interest" description="Disordered" evidence="1">
    <location>
        <begin position="162"/>
        <end position="190"/>
    </location>
</feature>
<name>A0ABD3RPC4_9LAMI</name>
<feature type="compositionally biased region" description="Basic residues" evidence="1">
    <location>
        <begin position="402"/>
        <end position="411"/>
    </location>
</feature>
<keyword evidence="3" id="KW-1185">Reference proteome</keyword>
<feature type="region of interest" description="Disordered" evidence="1">
    <location>
        <begin position="366"/>
        <end position="411"/>
    </location>
</feature>
<dbReference type="PANTHER" id="PTHR46410:SF1">
    <property type="entry name" value="AT-RICH INTERACTIVE DOMAIN-CONTAINING PROTEIN 1"/>
    <property type="match status" value="1"/>
</dbReference>
<gene>
    <name evidence="2" type="ORF">ACJIZ3_016088</name>
</gene>
<reference evidence="2 3" key="1">
    <citation type="submission" date="2024-12" db="EMBL/GenBank/DDBJ databases">
        <title>The unique morphological basis and parallel evolutionary history of personate flowers in Penstemon.</title>
        <authorList>
            <person name="Depatie T.H."/>
            <person name="Wessinger C.A."/>
        </authorList>
    </citation>
    <scope>NUCLEOTIDE SEQUENCE [LARGE SCALE GENOMIC DNA]</scope>
    <source>
        <strain evidence="2">WTNN_2</strain>
        <tissue evidence="2">Leaf</tissue>
    </source>
</reference>
<proteinExistence type="predicted"/>
<dbReference type="PANTHER" id="PTHR46410">
    <property type="entry name" value="AT-RICH INTERACTIVE DOMAIN-CONTAINING PROTEIN 2"/>
    <property type="match status" value="1"/>
</dbReference>
<sequence>MNILNEKEEEKMGFKEKESNFRASPMESDLKVFLSGVTDKMKKDPKMDVSENQCVVKGEDSISLKRKRECYSSMLNWIVKVAKDPCNPAIGSLPERHKWKHYGDELHWKQILLVREATLLKRNVDASSQQSIWQKKQKMHPSIYDVQSGSERPRFSQRLITAKNSSQKPQERFGSDSSSSNSQTDKDYDSSADSVGFWFNARRQKRVPIGPLCQVDLQEYNGMDYQSDKSKWLGTQIWPLDKKEPIRSLIERDPIGKGRQESCGCPFPSSSECVKFHIREKRIKLKLELGSAFYKWEFDGMGEEVALSWTKEDEKRFTDIVESNRLSLDKYFWDELFKIFPSKGRAALVSYYFNVFLFRRRGEQNRNSTSKIDSDDEESEFGPIGNRFGQMADISPGSIFRSPKKSHLNSR</sequence>
<evidence type="ECO:0000313" key="3">
    <source>
        <dbReference type="Proteomes" id="UP001634393"/>
    </source>
</evidence>
<organism evidence="2 3">
    <name type="scientific">Penstemon smallii</name>
    <dbReference type="NCBI Taxonomy" id="265156"/>
    <lineage>
        <taxon>Eukaryota</taxon>
        <taxon>Viridiplantae</taxon>
        <taxon>Streptophyta</taxon>
        <taxon>Embryophyta</taxon>
        <taxon>Tracheophyta</taxon>
        <taxon>Spermatophyta</taxon>
        <taxon>Magnoliopsida</taxon>
        <taxon>eudicotyledons</taxon>
        <taxon>Gunneridae</taxon>
        <taxon>Pentapetalae</taxon>
        <taxon>asterids</taxon>
        <taxon>lamiids</taxon>
        <taxon>Lamiales</taxon>
        <taxon>Plantaginaceae</taxon>
        <taxon>Cheloneae</taxon>
        <taxon>Penstemon</taxon>
    </lineage>
</organism>
<protein>
    <recommendedName>
        <fullName evidence="4">AT-rich interactive domain-containing protein 1-like</fullName>
    </recommendedName>
</protein>
<dbReference type="Proteomes" id="UP001634393">
    <property type="component" value="Unassembled WGS sequence"/>
</dbReference>
<dbReference type="EMBL" id="JBJXBP010000008">
    <property type="protein sequence ID" value="KAL3814820.1"/>
    <property type="molecule type" value="Genomic_DNA"/>
</dbReference>
<evidence type="ECO:0000313" key="2">
    <source>
        <dbReference type="EMBL" id="KAL3814820.1"/>
    </source>
</evidence>
<comment type="caution">
    <text evidence="2">The sequence shown here is derived from an EMBL/GenBank/DDBJ whole genome shotgun (WGS) entry which is preliminary data.</text>
</comment>
<evidence type="ECO:0000256" key="1">
    <source>
        <dbReference type="SAM" id="MobiDB-lite"/>
    </source>
</evidence>
<accession>A0ABD3RPC4</accession>
<evidence type="ECO:0008006" key="4">
    <source>
        <dbReference type="Google" id="ProtNLM"/>
    </source>
</evidence>